<dbReference type="PANTHER" id="PTHR48182">
    <property type="entry name" value="PROTEIN SERAC1"/>
    <property type="match status" value="1"/>
</dbReference>
<dbReference type="PANTHER" id="PTHR48182:SF3">
    <property type="entry name" value="DUF676 DOMAIN-CONTAINING PROTEIN"/>
    <property type="match status" value="1"/>
</dbReference>
<dbReference type="OrthoDB" id="7464126at2759"/>
<reference evidence="2" key="1">
    <citation type="submission" date="2022-12" db="EMBL/GenBank/DDBJ databases">
        <authorList>
            <person name="Petersen C."/>
        </authorList>
    </citation>
    <scope>NUCLEOTIDE SEQUENCE</scope>
    <source>
        <strain evidence="2">IBT 29677</strain>
    </source>
</reference>
<name>A0A9W9VCT9_9EURO</name>
<reference evidence="2" key="2">
    <citation type="journal article" date="2023" name="IMA Fungus">
        <title>Comparative genomic study of the Penicillium genus elucidates a diverse pangenome and 15 lateral gene transfer events.</title>
        <authorList>
            <person name="Petersen C."/>
            <person name="Sorensen T."/>
            <person name="Nielsen M.R."/>
            <person name="Sondergaard T.E."/>
            <person name="Sorensen J.L."/>
            <person name="Fitzpatrick D.A."/>
            <person name="Frisvad J.C."/>
            <person name="Nielsen K.L."/>
        </authorList>
    </citation>
    <scope>NUCLEOTIDE SEQUENCE</scope>
    <source>
        <strain evidence="2">IBT 29677</strain>
    </source>
</reference>
<comment type="caution">
    <text evidence="2">The sequence shown here is derived from an EMBL/GenBank/DDBJ whole genome shotgun (WGS) entry which is preliminary data.</text>
</comment>
<gene>
    <name evidence="2" type="ORF">N7509_012915</name>
</gene>
<dbReference type="RefSeq" id="XP_056481059.1">
    <property type="nucleotide sequence ID" value="XM_056637552.1"/>
</dbReference>
<dbReference type="GeneID" id="81376532"/>
<organism evidence="2 3">
    <name type="scientific">Penicillium cosmopolitanum</name>
    <dbReference type="NCBI Taxonomy" id="1131564"/>
    <lineage>
        <taxon>Eukaryota</taxon>
        <taxon>Fungi</taxon>
        <taxon>Dikarya</taxon>
        <taxon>Ascomycota</taxon>
        <taxon>Pezizomycotina</taxon>
        <taxon>Eurotiomycetes</taxon>
        <taxon>Eurotiomycetidae</taxon>
        <taxon>Eurotiales</taxon>
        <taxon>Aspergillaceae</taxon>
        <taxon>Penicillium</taxon>
    </lineage>
</organism>
<evidence type="ECO:0000313" key="3">
    <source>
        <dbReference type="Proteomes" id="UP001147747"/>
    </source>
</evidence>
<sequence length="166" mass="18936">MDGLASNSRLRFWVAVTATTTVVILTVYLLRIRPIIRRISRRRKSDRLDGLHVISEPENAEDVTFEIVAVHGLGADSEHTWTAAAVESPDSKKKDHRRVHLLKDLLKNDFPHARISAFAHNSDWLIDAPVTTAQQIGHRLLDDLVHHRSKHRVRTAESQKHDEANR</sequence>
<evidence type="ECO:0000256" key="1">
    <source>
        <dbReference type="SAM" id="Phobius"/>
    </source>
</evidence>
<proteinExistence type="predicted"/>
<dbReference type="EMBL" id="JAPZBU010000012">
    <property type="protein sequence ID" value="KAJ5376029.1"/>
    <property type="molecule type" value="Genomic_DNA"/>
</dbReference>
<keyword evidence="1" id="KW-0472">Membrane</keyword>
<feature type="transmembrane region" description="Helical" evidence="1">
    <location>
        <begin position="12"/>
        <end position="32"/>
    </location>
</feature>
<dbReference type="AlphaFoldDB" id="A0A9W9VCT9"/>
<keyword evidence="1" id="KW-0812">Transmembrane</keyword>
<dbReference type="Proteomes" id="UP001147747">
    <property type="component" value="Unassembled WGS sequence"/>
</dbReference>
<keyword evidence="1" id="KW-1133">Transmembrane helix</keyword>
<evidence type="ECO:0000313" key="2">
    <source>
        <dbReference type="EMBL" id="KAJ5376029.1"/>
    </source>
</evidence>
<dbReference type="InterPro" id="IPR052374">
    <property type="entry name" value="SERAC1"/>
</dbReference>
<protein>
    <submittedName>
        <fullName evidence="2">Vegetative incompatibility protein HET-E-1</fullName>
    </submittedName>
</protein>
<keyword evidence="3" id="KW-1185">Reference proteome</keyword>
<accession>A0A9W9VCT9</accession>